<gene>
    <name evidence="1" type="ORF">HannXRQ_Chr09g0253351</name>
</gene>
<dbReference type="Proteomes" id="UP000215914">
    <property type="component" value="Chromosome 9"/>
</dbReference>
<protein>
    <submittedName>
        <fullName evidence="1">Uncharacterized protein</fullName>
    </submittedName>
</protein>
<organism evidence="1 2">
    <name type="scientific">Helianthus annuus</name>
    <name type="common">Common sunflower</name>
    <dbReference type="NCBI Taxonomy" id="4232"/>
    <lineage>
        <taxon>Eukaryota</taxon>
        <taxon>Viridiplantae</taxon>
        <taxon>Streptophyta</taxon>
        <taxon>Embryophyta</taxon>
        <taxon>Tracheophyta</taxon>
        <taxon>Spermatophyta</taxon>
        <taxon>Magnoliopsida</taxon>
        <taxon>eudicotyledons</taxon>
        <taxon>Gunneridae</taxon>
        <taxon>Pentapetalae</taxon>
        <taxon>asterids</taxon>
        <taxon>campanulids</taxon>
        <taxon>Asterales</taxon>
        <taxon>Asteraceae</taxon>
        <taxon>Asteroideae</taxon>
        <taxon>Heliantheae alliance</taxon>
        <taxon>Heliantheae</taxon>
        <taxon>Helianthus</taxon>
    </lineage>
</organism>
<dbReference type="AlphaFoldDB" id="A0A251TXT1"/>
<dbReference type="InParanoid" id="A0A251TXT1"/>
<evidence type="ECO:0000313" key="2">
    <source>
        <dbReference type="Proteomes" id="UP000215914"/>
    </source>
</evidence>
<reference evidence="2" key="1">
    <citation type="journal article" date="2017" name="Nature">
        <title>The sunflower genome provides insights into oil metabolism, flowering and Asterid evolution.</title>
        <authorList>
            <person name="Badouin H."/>
            <person name="Gouzy J."/>
            <person name="Grassa C.J."/>
            <person name="Murat F."/>
            <person name="Staton S.E."/>
            <person name="Cottret L."/>
            <person name="Lelandais-Briere C."/>
            <person name="Owens G.L."/>
            <person name="Carrere S."/>
            <person name="Mayjonade B."/>
            <person name="Legrand L."/>
            <person name="Gill N."/>
            <person name="Kane N.C."/>
            <person name="Bowers J.E."/>
            <person name="Hubner S."/>
            <person name="Bellec A."/>
            <person name="Berard A."/>
            <person name="Berges H."/>
            <person name="Blanchet N."/>
            <person name="Boniface M.C."/>
            <person name="Brunel D."/>
            <person name="Catrice O."/>
            <person name="Chaidir N."/>
            <person name="Claudel C."/>
            <person name="Donnadieu C."/>
            <person name="Faraut T."/>
            <person name="Fievet G."/>
            <person name="Helmstetter N."/>
            <person name="King M."/>
            <person name="Knapp S.J."/>
            <person name="Lai Z."/>
            <person name="Le Paslier M.C."/>
            <person name="Lippi Y."/>
            <person name="Lorenzon L."/>
            <person name="Mandel J.R."/>
            <person name="Marage G."/>
            <person name="Marchand G."/>
            <person name="Marquand E."/>
            <person name="Bret-Mestries E."/>
            <person name="Morien E."/>
            <person name="Nambeesan S."/>
            <person name="Nguyen T."/>
            <person name="Pegot-Espagnet P."/>
            <person name="Pouilly N."/>
            <person name="Raftis F."/>
            <person name="Sallet E."/>
            <person name="Schiex T."/>
            <person name="Thomas J."/>
            <person name="Vandecasteele C."/>
            <person name="Vares D."/>
            <person name="Vear F."/>
            <person name="Vautrin S."/>
            <person name="Crespi M."/>
            <person name="Mangin B."/>
            <person name="Burke J.M."/>
            <person name="Salse J."/>
            <person name="Munos S."/>
            <person name="Vincourt P."/>
            <person name="Rieseberg L.H."/>
            <person name="Langlade N.B."/>
        </authorList>
    </citation>
    <scope>NUCLEOTIDE SEQUENCE [LARGE SCALE GENOMIC DNA]</scope>
    <source>
        <strain evidence="2">cv. SF193</strain>
    </source>
</reference>
<accession>A0A251TXT1</accession>
<proteinExistence type="predicted"/>
<keyword evidence="2" id="KW-1185">Reference proteome</keyword>
<sequence>MTGFLNQGLERLMFLYEDACGLNKMLEIKLKKAEETIADQGMIAKAQSQHYEDKFKTVTQEAKAAVNTANEDAQAKLDAAQLQFEQDKTSYREGLKGSVPKPWALNALPGM</sequence>
<dbReference type="EMBL" id="CM007898">
    <property type="protein sequence ID" value="OTG14791.1"/>
    <property type="molecule type" value="Genomic_DNA"/>
</dbReference>
<evidence type="ECO:0000313" key="1">
    <source>
        <dbReference type="EMBL" id="OTG14791.1"/>
    </source>
</evidence>
<name>A0A251TXT1_HELAN</name>